<dbReference type="GO" id="GO:0003868">
    <property type="term" value="F:4-hydroxyphenylpyruvate dioxygenase activity"/>
    <property type="evidence" value="ECO:0007669"/>
    <property type="project" value="InterPro"/>
</dbReference>
<feature type="binding site" evidence="5">
    <location>
        <position position="152"/>
    </location>
    <ligand>
        <name>Fe cation</name>
        <dbReference type="ChEBI" id="CHEBI:24875"/>
    </ligand>
</feature>
<keyword evidence="4 5" id="KW-0408">Iron</keyword>
<keyword evidence="2 5" id="KW-0479">Metal-binding</keyword>
<dbReference type="PROSITE" id="PS51819">
    <property type="entry name" value="VOC"/>
    <property type="match status" value="2"/>
</dbReference>
<dbReference type="CDD" id="cd07250">
    <property type="entry name" value="HPPD_C_like"/>
    <property type="match status" value="1"/>
</dbReference>
<comment type="cofactor">
    <cofactor evidence="5">
        <name>Fe cation</name>
        <dbReference type="ChEBI" id="CHEBI:24875"/>
    </cofactor>
    <text evidence="5">Binds 1 Fe cation per subunit.</text>
</comment>
<feature type="binding site" evidence="5">
    <location>
        <position position="232"/>
    </location>
    <ligand>
        <name>Fe cation</name>
        <dbReference type="ChEBI" id="CHEBI:24875"/>
    </ligand>
</feature>
<dbReference type="PIRSF" id="PIRSF009283">
    <property type="entry name" value="HPP_dOase"/>
    <property type="match status" value="1"/>
</dbReference>
<dbReference type="Proteomes" id="UP000076096">
    <property type="component" value="Chromosome"/>
</dbReference>
<keyword evidence="8" id="KW-0223">Dioxygenase</keyword>
<dbReference type="InterPro" id="IPR041736">
    <property type="entry name" value="4OHPhenylPyrv_dOase_N"/>
</dbReference>
<evidence type="ECO:0000259" key="7">
    <source>
        <dbReference type="PROSITE" id="PS51819"/>
    </source>
</evidence>
<dbReference type="KEGG" id="stsi:A4E84_04200"/>
<dbReference type="InterPro" id="IPR037523">
    <property type="entry name" value="VOC_core"/>
</dbReference>
<reference evidence="9" key="1">
    <citation type="submission" date="2016-04" db="EMBL/GenBank/DDBJ databases">
        <authorList>
            <person name="Zhang B."/>
        </authorList>
    </citation>
    <scope>NUCLEOTIDE SEQUENCE [LARGE SCALE GENOMIC DNA]</scope>
    <source>
        <strain evidence="9">S10</strain>
    </source>
</reference>
<feature type="domain" description="VOC" evidence="7">
    <location>
        <begin position="149"/>
        <end position="300"/>
    </location>
</feature>
<keyword evidence="8" id="KW-0560">Oxidoreductase</keyword>
<evidence type="ECO:0000256" key="2">
    <source>
        <dbReference type="ARBA" id="ARBA00022723"/>
    </source>
</evidence>
<protein>
    <submittedName>
        <fullName evidence="8">4-hydroxyphenylpyruvate dioxygenase</fullName>
    </submittedName>
</protein>
<dbReference type="EMBL" id="CP015098">
    <property type="protein sequence ID" value="AMW08770.1"/>
    <property type="molecule type" value="Genomic_DNA"/>
</dbReference>
<dbReference type="InterPro" id="IPR005956">
    <property type="entry name" value="4OHPhenylPyrv_dOase"/>
</dbReference>
<feature type="binding site" evidence="5">
    <location>
        <position position="311"/>
    </location>
    <ligand>
        <name>Fe cation</name>
        <dbReference type="ChEBI" id="CHEBI:24875"/>
    </ligand>
</feature>
<keyword evidence="8" id="KW-0670">Pyruvate</keyword>
<evidence type="ECO:0000313" key="8">
    <source>
        <dbReference type="EMBL" id="AMW08770.1"/>
    </source>
</evidence>
<dbReference type="CDD" id="cd08342">
    <property type="entry name" value="HPPD_N_like"/>
    <property type="match status" value="1"/>
</dbReference>
<gene>
    <name evidence="8" type="ORF">A4E84_04200</name>
</gene>
<dbReference type="RefSeq" id="WP_062925237.1">
    <property type="nucleotide sequence ID" value="NZ_CP015098.1"/>
</dbReference>
<dbReference type="GO" id="GO:0046872">
    <property type="term" value="F:metal ion binding"/>
    <property type="evidence" value="ECO:0007669"/>
    <property type="project" value="UniProtKB-KW"/>
</dbReference>
<keyword evidence="9" id="KW-1185">Reference proteome</keyword>
<dbReference type="NCBIfam" id="TIGR01263">
    <property type="entry name" value="4HPPD"/>
    <property type="match status" value="1"/>
</dbReference>
<name>A0A143BV24_9ACTN</name>
<dbReference type="InterPro" id="IPR004360">
    <property type="entry name" value="Glyas_Fos-R_dOase_dom"/>
</dbReference>
<evidence type="ECO:0000256" key="1">
    <source>
        <dbReference type="ARBA" id="ARBA00005877"/>
    </source>
</evidence>
<comment type="similarity">
    <text evidence="1">Belongs to the 4HPPD family.</text>
</comment>
<dbReference type="AlphaFoldDB" id="A0A143BV24"/>
<dbReference type="Pfam" id="PF14696">
    <property type="entry name" value="Glyoxalase_5"/>
    <property type="match status" value="1"/>
</dbReference>
<dbReference type="PANTHER" id="PTHR11959">
    <property type="entry name" value="4-HYDROXYPHENYLPYRUVATE DIOXYGENASE"/>
    <property type="match status" value="1"/>
</dbReference>
<organism evidence="8 9">
    <name type="scientific">Streptomyces qaidamensis</name>
    <dbReference type="NCBI Taxonomy" id="1783515"/>
    <lineage>
        <taxon>Bacteria</taxon>
        <taxon>Bacillati</taxon>
        <taxon>Actinomycetota</taxon>
        <taxon>Actinomycetes</taxon>
        <taxon>Kitasatosporales</taxon>
        <taxon>Streptomycetaceae</taxon>
        <taxon>Streptomyces</taxon>
        <taxon>Streptomyces aurantiacus group</taxon>
    </lineage>
</organism>
<evidence type="ECO:0000313" key="9">
    <source>
        <dbReference type="Proteomes" id="UP000076096"/>
    </source>
</evidence>
<dbReference type="InterPro" id="IPR041735">
    <property type="entry name" value="4OHPhenylPyrv_dOase_C"/>
</dbReference>
<evidence type="ECO:0000256" key="3">
    <source>
        <dbReference type="ARBA" id="ARBA00022737"/>
    </source>
</evidence>
<feature type="region of interest" description="Disordered" evidence="6">
    <location>
        <begin position="122"/>
        <end position="142"/>
    </location>
</feature>
<dbReference type="SUPFAM" id="SSF54593">
    <property type="entry name" value="Glyoxalase/Bleomycin resistance protein/Dihydroxybiphenyl dioxygenase"/>
    <property type="match status" value="1"/>
</dbReference>
<dbReference type="GO" id="GO:0006572">
    <property type="term" value="P:L-tyrosine catabolic process"/>
    <property type="evidence" value="ECO:0007669"/>
    <property type="project" value="TreeGrafter"/>
</dbReference>
<evidence type="ECO:0000256" key="4">
    <source>
        <dbReference type="ARBA" id="ARBA00023004"/>
    </source>
</evidence>
<accession>A0A143BV24</accession>
<dbReference type="PANTHER" id="PTHR11959:SF1">
    <property type="entry name" value="4-HYDROXYPHENYLPYRUVATE DIOXYGENASE"/>
    <property type="match status" value="1"/>
</dbReference>
<proteinExistence type="inferred from homology"/>
<dbReference type="Pfam" id="PF00903">
    <property type="entry name" value="Glyoxalase"/>
    <property type="match status" value="1"/>
</dbReference>
<dbReference type="InterPro" id="IPR029068">
    <property type="entry name" value="Glyas_Bleomycin-R_OHBP_Dase"/>
</dbReference>
<dbReference type="Gene3D" id="3.10.180.10">
    <property type="entry name" value="2,3-Dihydroxybiphenyl 1,2-Dioxygenase, domain 1"/>
    <property type="match status" value="2"/>
</dbReference>
<dbReference type="STRING" id="1783515.A4E84_04200"/>
<feature type="domain" description="VOC" evidence="7">
    <location>
        <begin position="5"/>
        <end position="121"/>
    </location>
</feature>
<evidence type="ECO:0000256" key="5">
    <source>
        <dbReference type="PIRSR" id="PIRSR009283-1"/>
    </source>
</evidence>
<keyword evidence="3" id="KW-0677">Repeat</keyword>
<evidence type="ECO:0000256" key="6">
    <source>
        <dbReference type="SAM" id="MobiDB-lite"/>
    </source>
</evidence>
<sequence>MTVQDLLYVELYTRHAPTAVDYFVSGMGFTRIADSVEPDRSSILLRQGETRLIVTSGPGTTRFLDRHGDGIADMAFSCDDVAATHDAAVAAGARSLGVSHGNPVVSGFGDVSHTLLPHATASTAELPPGRNWVPSTPAPDPAQEGPVRLLDHVAVCLEGHRLTEYADFYENAFGMSRYSSEYVAVGDQAMDSIVVRSDSGRVTFTLVAPDPSKEPGQLDAFIERNGGPGVQHLAFLVDEIIPTVRRMSEAGTDFLATPDSYYEVLAERITGMREEVAELRSVQVLADRDEWGYLLQLFSRSPYERNTLFFELIQRQGSRGFGSANIRALYEAVERDRLAAG</sequence>